<dbReference type="GO" id="GO:0000151">
    <property type="term" value="C:ubiquitin ligase complex"/>
    <property type="evidence" value="ECO:0007669"/>
    <property type="project" value="TreeGrafter"/>
</dbReference>
<comment type="function">
    <text evidence="1">Ubiquitin ligase protein which is a component of the N-end rule pathway. Recognizes and binds to proteins bearing specific N-terminal residues that are destabilizing according to the N-end rule, leading to their ubiquitination and subsequent degradation.</text>
</comment>
<comment type="catalytic activity">
    <reaction evidence="1">
        <text>S-ubiquitinyl-[E2 ubiquitin-conjugating enzyme]-L-cysteine + [acceptor protein]-L-lysine = [E2 ubiquitin-conjugating enzyme]-L-cysteine + N(6)-ubiquitinyl-[acceptor protein]-L-lysine.</text>
        <dbReference type="EC" id="2.3.2.27"/>
    </reaction>
</comment>
<dbReference type="GO" id="GO:0005737">
    <property type="term" value="C:cytoplasm"/>
    <property type="evidence" value="ECO:0007669"/>
    <property type="project" value="TreeGrafter"/>
</dbReference>
<dbReference type="PANTHER" id="PTHR21497">
    <property type="entry name" value="UBIQUITIN LIGASE E3 ALPHA-RELATED"/>
    <property type="match status" value="1"/>
</dbReference>
<dbReference type="EC" id="2.3.2.27" evidence="1"/>
<proteinExistence type="inferred from homology"/>
<feature type="non-terminal residue" evidence="2">
    <location>
        <position position="1"/>
    </location>
</feature>
<dbReference type="GO" id="GO:0008270">
    <property type="term" value="F:zinc ion binding"/>
    <property type="evidence" value="ECO:0007669"/>
    <property type="project" value="UniProtKB-UniRule"/>
</dbReference>
<keyword evidence="1" id="KW-0863">Zinc-finger</keyword>
<keyword evidence="1" id="KW-0808">Transferase</keyword>
<keyword evidence="1" id="KW-0833">Ubl conjugation pathway</keyword>
<dbReference type="InterPro" id="IPR039164">
    <property type="entry name" value="UBR1-like"/>
</dbReference>
<organism evidence="2">
    <name type="scientific">Lygus hesperus</name>
    <name type="common">Western plant bug</name>
    <dbReference type="NCBI Taxonomy" id="30085"/>
    <lineage>
        <taxon>Eukaryota</taxon>
        <taxon>Metazoa</taxon>
        <taxon>Ecdysozoa</taxon>
        <taxon>Arthropoda</taxon>
        <taxon>Hexapoda</taxon>
        <taxon>Insecta</taxon>
        <taxon>Pterygota</taxon>
        <taxon>Neoptera</taxon>
        <taxon>Paraneoptera</taxon>
        <taxon>Hemiptera</taxon>
        <taxon>Heteroptera</taxon>
        <taxon>Panheteroptera</taxon>
        <taxon>Cimicomorpha</taxon>
        <taxon>Miridae</taxon>
        <taxon>Mirini</taxon>
        <taxon>Lygus</taxon>
    </lineage>
</organism>
<dbReference type="GO" id="GO:0016567">
    <property type="term" value="P:protein ubiquitination"/>
    <property type="evidence" value="ECO:0007669"/>
    <property type="project" value="UniProtKB-UniRule"/>
</dbReference>
<dbReference type="UniPathway" id="UPA00143"/>
<reference evidence="2" key="1">
    <citation type="journal article" date="2014" name="PLoS ONE">
        <title>Transcriptome-Based Identification of ABC Transporters in the Western Tarnished Plant Bug Lygus hesperus.</title>
        <authorList>
            <person name="Hull J.J."/>
            <person name="Chaney K."/>
            <person name="Geib S.M."/>
            <person name="Fabrick J.A."/>
            <person name="Brent C.S."/>
            <person name="Walsh D."/>
            <person name="Lavine L.C."/>
        </authorList>
    </citation>
    <scope>NUCLEOTIDE SEQUENCE</scope>
</reference>
<dbReference type="GO" id="GO:0061630">
    <property type="term" value="F:ubiquitin protein ligase activity"/>
    <property type="evidence" value="ECO:0007669"/>
    <property type="project" value="UniProtKB-UniRule"/>
</dbReference>
<dbReference type="AlphaFoldDB" id="A0A0A9X863"/>
<accession>A0A0A9X863</accession>
<sequence length="322" mass="36346">CPPPVLPTFRKAFERVSDLLKSEVLLRIMNMVLNACITNGENSGYEGQLDKVLFLIGTALREEERIDSQFGFCAAAKKWDIDGLLVNMYCSPHYKDQKDLMKWLLVKYQNITNDSVIAEAIKQRESLKGSESEQQLRKNLLAAKARENIMAKMKIMQETFASRNANEFPSQSQDLAVEHDTTVLALKEFPDFESEDRRKITCMLCQEDEHIVTEGRPIVLAVYVQLSTVLTRNRKLGATAVEEADAIYLSSNIGPSPYVCTCGHAMHAECFNSWRVESIRRTNNSSPPLPASVDFYQGRVSLPTLWLYQQCSLAVFATCRGS</sequence>
<keyword evidence="1" id="KW-0862">Zinc</keyword>
<keyword evidence="1" id="KW-0479">Metal-binding</keyword>
<reference evidence="2" key="2">
    <citation type="submission" date="2014-07" db="EMBL/GenBank/DDBJ databases">
        <authorList>
            <person name="Hull J."/>
        </authorList>
    </citation>
    <scope>NUCLEOTIDE SEQUENCE</scope>
</reference>
<protein>
    <recommendedName>
        <fullName evidence="1">E3 ubiquitin-protein ligase</fullName>
        <ecNumber evidence="1">2.3.2.27</ecNumber>
    </recommendedName>
</protein>
<evidence type="ECO:0000313" key="2">
    <source>
        <dbReference type="EMBL" id="JAG15003.1"/>
    </source>
</evidence>
<gene>
    <name evidence="2" type="primary">UBR2_1</name>
    <name evidence="2" type="ORF">CM83_6484</name>
</gene>
<dbReference type="EMBL" id="GBHO01028601">
    <property type="protein sequence ID" value="JAG15003.1"/>
    <property type="molecule type" value="Transcribed_RNA"/>
</dbReference>
<name>A0A0A9X863_LYGHE</name>
<dbReference type="PANTHER" id="PTHR21497:SF24">
    <property type="entry name" value="E3 UBIQUITIN-PROTEIN LIGASE UBR1"/>
    <property type="match status" value="1"/>
</dbReference>
<comment type="pathway">
    <text evidence="1">Protein modification; protein ubiquitination.</text>
</comment>
<evidence type="ECO:0000256" key="1">
    <source>
        <dbReference type="RuleBase" id="RU366018"/>
    </source>
</evidence>
<comment type="similarity">
    <text evidence="1">Belongs to the E3 ubiquitin-protein ligase UBR1-like family.</text>
</comment>
<dbReference type="GO" id="GO:0071596">
    <property type="term" value="P:ubiquitin-dependent protein catabolic process via the N-end rule pathway"/>
    <property type="evidence" value="ECO:0007669"/>
    <property type="project" value="UniProtKB-UniRule"/>
</dbReference>